<reference evidence="2" key="2">
    <citation type="submission" date="2021-01" db="UniProtKB">
        <authorList>
            <consortium name="EnsemblPlants"/>
        </authorList>
    </citation>
    <scope>IDENTIFICATION</scope>
</reference>
<dbReference type="PANTHER" id="PTHR31293">
    <property type="entry name" value="RNI-LIKE SUPERFAMILY PROTEIN"/>
    <property type="match status" value="1"/>
</dbReference>
<proteinExistence type="predicted"/>
<dbReference type="Proteomes" id="UP000594261">
    <property type="component" value="Chromosome 2"/>
</dbReference>
<protein>
    <recommendedName>
        <fullName evidence="1">F-box domain-containing protein</fullName>
    </recommendedName>
</protein>
<dbReference type="Pfam" id="PF24758">
    <property type="entry name" value="LRR_At5g56370"/>
    <property type="match status" value="1"/>
</dbReference>
<dbReference type="FunCoup" id="A0A7N2KSY2">
    <property type="interactions" value="538"/>
</dbReference>
<dbReference type="Pfam" id="PF00646">
    <property type="entry name" value="F-box"/>
    <property type="match status" value="1"/>
</dbReference>
<dbReference type="AlphaFoldDB" id="A0A7N2KSY2"/>
<dbReference type="InterPro" id="IPR055294">
    <property type="entry name" value="FBL60-like"/>
</dbReference>
<dbReference type="Gramene" id="QL02p013530:mrna">
    <property type="protein sequence ID" value="QL02p013530:mrna"/>
    <property type="gene ID" value="QL02p013530"/>
</dbReference>
<dbReference type="InterPro" id="IPR036047">
    <property type="entry name" value="F-box-like_dom_sf"/>
</dbReference>
<dbReference type="SUPFAM" id="SSF81383">
    <property type="entry name" value="F-box domain"/>
    <property type="match status" value="1"/>
</dbReference>
<dbReference type="OMA" id="KSHEFEY"/>
<name>A0A7N2KSY2_QUELO</name>
<dbReference type="InParanoid" id="A0A7N2KSY2"/>
<reference evidence="3" key="1">
    <citation type="journal article" date="2016" name="G3 (Bethesda)">
        <title>First Draft Assembly and Annotation of the Genome of a California Endemic Oak Quercus lobata Nee (Fagaceae).</title>
        <authorList>
            <person name="Sork V.L."/>
            <person name="Fitz-Gibbon S.T."/>
            <person name="Puiu D."/>
            <person name="Crepeau M."/>
            <person name="Gugger P.F."/>
            <person name="Sherman R."/>
            <person name="Stevens K."/>
            <person name="Langley C.H."/>
            <person name="Pellegrini M."/>
            <person name="Salzberg S.L."/>
        </authorList>
    </citation>
    <scope>NUCLEOTIDE SEQUENCE [LARGE SCALE GENOMIC DNA]</scope>
    <source>
        <strain evidence="3">cv. SW786</strain>
    </source>
</reference>
<dbReference type="PROSITE" id="PS50181">
    <property type="entry name" value="FBOX"/>
    <property type="match status" value="1"/>
</dbReference>
<evidence type="ECO:0000313" key="2">
    <source>
        <dbReference type="EnsemblPlants" id="QL02p013530:mrna"/>
    </source>
</evidence>
<dbReference type="PANTHER" id="PTHR31293:SF12">
    <property type="entry name" value="RNI-LIKE SUPERFAMILY PROTEIN"/>
    <property type="match status" value="1"/>
</dbReference>
<organism evidence="2 3">
    <name type="scientific">Quercus lobata</name>
    <name type="common">Valley oak</name>
    <dbReference type="NCBI Taxonomy" id="97700"/>
    <lineage>
        <taxon>Eukaryota</taxon>
        <taxon>Viridiplantae</taxon>
        <taxon>Streptophyta</taxon>
        <taxon>Embryophyta</taxon>
        <taxon>Tracheophyta</taxon>
        <taxon>Spermatophyta</taxon>
        <taxon>Magnoliopsida</taxon>
        <taxon>eudicotyledons</taxon>
        <taxon>Gunneridae</taxon>
        <taxon>Pentapetalae</taxon>
        <taxon>rosids</taxon>
        <taxon>fabids</taxon>
        <taxon>Fagales</taxon>
        <taxon>Fagaceae</taxon>
        <taxon>Quercus</taxon>
    </lineage>
</organism>
<dbReference type="InterPro" id="IPR053781">
    <property type="entry name" value="F-box_AtFBL13-like"/>
</dbReference>
<evidence type="ECO:0000313" key="3">
    <source>
        <dbReference type="Proteomes" id="UP000594261"/>
    </source>
</evidence>
<dbReference type="InterPro" id="IPR006566">
    <property type="entry name" value="FBD"/>
</dbReference>
<dbReference type="SUPFAM" id="SSF52047">
    <property type="entry name" value="RNI-like"/>
    <property type="match status" value="1"/>
</dbReference>
<dbReference type="InterPro" id="IPR032675">
    <property type="entry name" value="LRR_dom_sf"/>
</dbReference>
<keyword evidence="3" id="KW-1185">Reference proteome</keyword>
<dbReference type="InterPro" id="IPR055411">
    <property type="entry name" value="LRR_FXL15/At3g58940/PEG3-like"/>
</dbReference>
<sequence length="467" mass="53949">MVCSAESTSKRQKPEEADRISNLPKSLLCRILSFLTTKEAIVTSILSSRWKTLWTLVPKLDFDYYELTTTSSSAEVQSHKRYNFNFAHIVSRVWALRSASQVQKFRLHWDHGVYDPVHMDTWVRAAIARGVEDIDLNIDPNSNRSFYLPCSLFNCKTLIALKLSGNFEYDTPPSSSIVFPSLKILHLEFNFNSCDYLFTLPTLCPVLQDLSVKVHCWYADWHCKFISPTLKRLHLYMKFDELPYKLEIKAPALEYLNFGGHLDSILLEDLSNLVEAVIDIDVDLTKIDYYEHYGSRVWDFIGELGDIKSLHLSANTTEFLCNASEFDPPVFHNLSFLKVKGPCMLHVLPHLLQVTPNLAVLVVEKEERNFFSCEKEESFTCDMILYEEPLQQVVRKCLSSCLTTLHYEGFEGLKNELKLVKHFLKRAKVLKTMKISSYNLNSEEKLCVLKELLLFPRHSRSCQIVFS</sequence>
<evidence type="ECO:0000259" key="1">
    <source>
        <dbReference type="PROSITE" id="PS50181"/>
    </source>
</evidence>
<feature type="domain" description="F-box" evidence="1">
    <location>
        <begin position="17"/>
        <end position="67"/>
    </location>
</feature>
<dbReference type="Gene3D" id="1.20.1280.50">
    <property type="match status" value="1"/>
</dbReference>
<dbReference type="Pfam" id="PF08387">
    <property type="entry name" value="FBD"/>
    <property type="match status" value="1"/>
</dbReference>
<dbReference type="CDD" id="cd22160">
    <property type="entry name" value="F-box_AtFBL13-like"/>
    <property type="match status" value="1"/>
</dbReference>
<dbReference type="EnsemblPlants" id="QL02p013530:mrna">
    <property type="protein sequence ID" value="QL02p013530:mrna"/>
    <property type="gene ID" value="QL02p013530"/>
</dbReference>
<dbReference type="Gene3D" id="3.80.10.10">
    <property type="entry name" value="Ribonuclease Inhibitor"/>
    <property type="match status" value="1"/>
</dbReference>
<accession>A0A7N2KSY2</accession>
<dbReference type="SMART" id="SM00579">
    <property type="entry name" value="FBD"/>
    <property type="match status" value="1"/>
</dbReference>
<dbReference type="InterPro" id="IPR001810">
    <property type="entry name" value="F-box_dom"/>
</dbReference>